<evidence type="ECO:0000313" key="2">
    <source>
        <dbReference type="EMBL" id="TPP45590.1"/>
    </source>
</evidence>
<gene>
    <name evidence="2" type="ORF">CGC21_34905</name>
</gene>
<feature type="compositionally biased region" description="Polar residues" evidence="1">
    <location>
        <begin position="32"/>
        <end position="44"/>
    </location>
</feature>
<name>A0A504XHJ5_LEIDO</name>
<organism evidence="2 3">
    <name type="scientific">Leishmania donovani</name>
    <dbReference type="NCBI Taxonomy" id="5661"/>
    <lineage>
        <taxon>Eukaryota</taxon>
        <taxon>Discoba</taxon>
        <taxon>Euglenozoa</taxon>
        <taxon>Kinetoplastea</taxon>
        <taxon>Metakinetoplastina</taxon>
        <taxon>Trypanosomatida</taxon>
        <taxon>Trypanosomatidae</taxon>
        <taxon>Leishmaniinae</taxon>
        <taxon>Leishmania</taxon>
    </lineage>
</organism>
<accession>A0A504XHJ5</accession>
<dbReference type="Proteomes" id="UP000318447">
    <property type="component" value="Unassembled WGS sequence"/>
</dbReference>
<dbReference type="AlphaFoldDB" id="A0A504XHJ5"/>
<evidence type="ECO:0000313" key="3">
    <source>
        <dbReference type="Proteomes" id="UP000318447"/>
    </source>
</evidence>
<protein>
    <submittedName>
        <fullName evidence="2">Uncharacterized protein</fullName>
    </submittedName>
</protein>
<dbReference type="EMBL" id="RHLC01000011">
    <property type="protein sequence ID" value="TPP45590.1"/>
    <property type="molecule type" value="Genomic_DNA"/>
</dbReference>
<reference evidence="3" key="1">
    <citation type="submission" date="2019-02" db="EMBL/GenBank/DDBJ databases">
        <title>FDA dAtabase for Regulatory Grade micrObial Sequences (FDA-ARGOS): Supporting development and validation of Infectious Disease Dx tests.</title>
        <authorList>
            <person name="Duncan R."/>
            <person name="Fisher C."/>
            <person name="Tallon L."/>
            <person name="Sadzewicz L."/>
            <person name="Sengamalay N."/>
            <person name="Ott S."/>
            <person name="Godinez A."/>
            <person name="Nagaraj S."/>
            <person name="Vavikolanu K."/>
            <person name="Nadendla S."/>
            <person name="Aluvathingal J."/>
            <person name="Sichtig H."/>
        </authorList>
    </citation>
    <scope>NUCLEOTIDE SEQUENCE [LARGE SCALE GENOMIC DNA]</scope>
    <source>
        <strain evidence="3">FDAARGOS_361</strain>
    </source>
</reference>
<comment type="caution">
    <text evidence="2">The sequence shown here is derived from an EMBL/GenBank/DDBJ whole genome shotgun (WGS) entry which is preliminary data.</text>
</comment>
<feature type="region of interest" description="Disordered" evidence="1">
    <location>
        <begin position="106"/>
        <end position="143"/>
    </location>
</feature>
<evidence type="ECO:0000256" key="1">
    <source>
        <dbReference type="SAM" id="MobiDB-lite"/>
    </source>
</evidence>
<proteinExistence type="predicted"/>
<feature type="compositionally biased region" description="Polar residues" evidence="1">
    <location>
        <begin position="106"/>
        <end position="115"/>
    </location>
</feature>
<feature type="compositionally biased region" description="Basic and acidic residues" evidence="1">
    <location>
        <begin position="45"/>
        <end position="54"/>
    </location>
</feature>
<sequence>MVKESRASAEERILTSNAVQVMSHITLLWMSASGNQRRPPTGSASKEKAMRDNADAVASPQASLEASGHGAPISMHAEPTVPRNFEAVRTVRVVVAAGGVIDASTTAGQAATPSLSPMPRVKSSHERASARDVCCSAEVSGHR</sequence>
<feature type="region of interest" description="Disordered" evidence="1">
    <location>
        <begin position="32"/>
        <end position="78"/>
    </location>
</feature>